<sequence>MSSLDNLHTSRDSPLAQKIITQQPSPYHLRQENSTQHSTLQSPVSGSLIFPISAIFLTQFNVKSGYELKWHKTIDESVNISGLEYKSLPSGLHEVEQDVVSFVQPKTNAEGTTETSYDLYYGISVYHQNLKESNNKDRSSVKMFSLGILVDPLRLTSMQTLSQKTNDDFSIWKPLHFTSTLQYVDKLKDLLMDWDMNSFTEFELFFDDYKRNDLLEAPIINSPRFKRTDVFPLMDNDTRRIVANPQKNGNHHYLLKLPKLLERLGPLTFRVWREALLRKRILLLDSSNVDLNDSFVYCLSIISTLPQDSISILTESGCEEIAKLRYIQPFYTVGVNDLEWFKLIKNKNLGYITFSTDEILLYKDSIYDYSISFKSDSATNNTPPRLLTSDASKVGAKETAPLRSTQRDLKRTQFLTKELGLYNNDKVSTDGNDHDDDNVQQWWRQVSDPVSWRQLIWTNFYWWASAGDKLIKGEETEGLDEIGIDDRDEVEKALFIVGYFQSMTKKLFQSTANIIINHDASIRNEGESLANNVITIEPIEVLELGLDPYSQDDANFLIQLIDFYWKREAKISSALNICCH</sequence>
<proteinExistence type="predicted"/>
<dbReference type="InterPro" id="IPR028115">
    <property type="entry name" value="DUF4484"/>
</dbReference>
<dbReference type="PANTHER" id="PTHR28153:SF1">
    <property type="entry name" value="DUF4484 DOMAIN-CONTAINING PROTEIN"/>
    <property type="match status" value="1"/>
</dbReference>
<reference evidence="2" key="1">
    <citation type="journal article" date="2021" name="Open Biol.">
        <title>Shared evolutionary footprints suggest mitochondrial oxidative damage underlies multiple complex I losses in fungi.</title>
        <authorList>
            <person name="Schikora-Tamarit M.A."/>
            <person name="Marcet-Houben M."/>
            <person name="Nosek J."/>
            <person name="Gabaldon T."/>
        </authorList>
    </citation>
    <scope>NUCLEOTIDE SEQUENCE</scope>
    <source>
        <strain evidence="2">CBS6341</strain>
    </source>
</reference>
<dbReference type="PANTHER" id="PTHR28153">
    <property type="entry name" value="PROTEIN, PUTATIVE-RELATED"/>
    <property type="match status" value="1"/>
</dbReference>
<dbReference type="EMBL" id="JAEUBF010000772">
    <property type="protein sequence ID" value="KAH3675454.1"/>
    <property type="molecule type" value="Genomic_DNA"/>
</dbReference>
<evidence type="ECO:0000259" key="1">
    <source>
        <dbReference type="Pfam" id="PF14831"/>
    </source>
</evidence>
<dbReference type="Proteomes" id="UP000769528">
    <property type="component" value="Unassembled WGS sequence"/>
</dbReference>
<evidence type="ECO:0000313" key="3">
    <source>
        <dbReference type="Proteomes" id="UP000769528"/>
    </source>
</evidence>
<accession>A0A9P8TE47</accession>
<dbReference type="InterPro" id="IPR018626">
    <property type="entry name" value="LCHN/Anr2"/>
</dbReference>
<dbReference type="Pfam" id="PF14831">
    <property type="entry name" value="DUF4484"/>
    <property type="match status" value="1"/>
</dbReference>
<protein>
    <recommendedName>
        <fullName evidence="1">DUF4484 domain-containing protein</fullName>
    </recommendedName>
</protein>
<dbReference type="Pfam" id="PF09804">
    <property type="entry name" value="DENND11"/>
    <property type="match status" value="1"/>
</dbReference>
<dbReference type="InterPro" id="IPR053056">
    <property type="entry name" value="Lipid_Metab_Assoc_Protein"/>
</dbReference>
<name>A0A9P8TE47_9ASCO</name>
<dbReference type="AlphaFoldDB" id="A0A9P8TE47"/>
<evidence type="ECO:0000313" key="2">
    <source>
        <dbReference type="EMBL" id="KAH3675454.1"/>
    </source>
</evidence>
<comment type="caution">
    <text evidence="2">The sequence shown here is derived from an EMBL/GenBank/DDBJ whole genome shotgun (WGS) entry which is preliminary data.</text>
</comment>
<dbReference type="OrthoDB" id="2152680at2759"/>
<dbReference type="GO" id="GO:0005811">
    <property type="term" value="C:lipid droplet"/>
    <property type="evidence" value="ECO:0007669"/>
    <property type="project" value="TreeGrafter"/>
</dbReference>
<organism evidence="2 3">
    <name type="scientific">Wickerhamomyces mucosus</name>
    <dbReference type="NCBI Taxonomy" id="1378264"/>
    <lineage>
        <taxon>Eukaryota</taxon>
        <taxon>Fungi</taxon>
        <taxon>Dikarya</taxon>
        <taxon>Ascomycota</taxon>
        <taxon>Saccharomycotina</taxon>
        <taxon>Saccharomycetes</taxon>
        <taxon>Phaffomycetales</taxon>
        <taxon>Wickerhamomycetaceae</taxon>
        <taxon>Wickerhamomyces</taxon>
    </lineage>
</organism>
<gene>
    <name evidence="2" type="ORF">WICMUC_002743</name>
</gene>
<keyword evidence="3" id="KW-1185">Reference proteome</keyword>
<reference evidence="2" key="2">
    <citation type="submission" date="2021-01" db="EMBL/GenBank/DDBJ databases">
        <authorList>
            <person name="Schikora-Tamarit M.A."/>
        </authorList>
    </citation>
    <scope>NUCLEOTIDE SEQUENCE</scope>
    <source>
        <strain evidence="2">CBS6341</strain>
    </source>
</reference>
<feature type="domain" description="DUF4484" evidence="1">
    <location>
        <begin position="448"/>
        <end position="579"/>
    </location>
</feature>